<organism evidence="12 13">
    <name type="scientific">Holothuria leucospilota</name>
    <name type="common">Black long sea cucumber</name>
    <name type="synonym">Mertensiothuria leucospilota</name>
    <dbReference type="NCBI Taxonomy" id="206669"/>
    <lineage>
        <taxon>Eukaryota</taxon>
        <taxon>Metazoa</taxon>
        <taxon>Echinodermata</taxon>
        <taxon>Eleutherozoa</taxon>
        <taxon>Echinozoa</taxon>
        <taxon>Holothuroidea</taxon>
        <taxon>Aspidochirotacea</taxon>
        <taxon>Aspidochirotida</taxon>
        <taxon>Holothuriidae</taxon>
        <taxon>Holothuria</taxon>
    </lineage>
</organism>
<keyword evidence="5" id="KW-0735">Signal-anchor</keyword>
<evidence type="ECO:0000313" key="13">
    <source>
        <dbReference type="Proteomes" id="UP001152320"/>
    </source>
</evidence>
<evidence type="ECO:0000256" key="2">
    <source>
        <dbReference type="ARBA" id="ARBA00008124"/>
    </source>
</evidence>
<dbReference type="InterPro" id="IPR027417">
    <property type="entry name" value="P-loop_NTPase"/>
</dbReference>
<evidence type="ECO:0000256" key="9">
    <source>
        <dbReference type="ARBA" id="ARBA00023180"/>
    </source>
</evidence>
<dbReference type="GO" id="GO:0001733">
    <property type="term" value="F:galactosylceramide sulfotransferase activity"/>
    <property type="evidence" value="ECO:0007669"/>
    <property type="project" value="InterPro"/>
</dbReference>
<reference evidence="12" key="1">
    <citation type="submission" date="2021-10" db="EMBL/GenBank/DDBJ databases">
        <title>Tropical sea cucumber genome reveals ecological adaptation and Cuvierian tubules defense mechanism.</title>
        <authorList>
            <person name="Chen T."/>
        </authorList>
    </citation>
    <scope>NUCLEOTIDE SEQUENCE</scope>
    <source>
        <strain evidence="12">Nanhai2018</strain>
        <tissue evidence="12">Muscle</tissue>
    </source>
</reference>
<dbReference type="Proteomes" id="UP001152320">
    <property type="component" value="Chromosome 12"/>
</dbReference>
<evidence type="ECO:0000256" key="6">
    <source>
        <dbReference type="ARBA" id="ARBA00022989"/>
    </source>
</evidence>
<feature type="compositionally biased region" description="Basic and acidic residues" evidence="10">
    <location>
        <begin position="55"/>
        <end position="93"/>
    </location>
</feature>
<dbReference type="EMBL" id="JAIZAY010000012">
    <property type="protein sequence ID" value="KAJ8031874.1"/>
    <property type="molecule type" value="Genomic_DNA"/>
</dbReference>
<dbReference type="GO" id="GO:0000139">
    <property type="term" value="C:Golgi membrane"/>
    <property type="evidence" value="ECO:0007669"/>
    <property type="project" value="UniProtKB-SubCell"/>
</dbReference>
<dbReference type="PANTHER" id="PTHR14647:SF86">
    <property type="entry name" value="GALACTOSE-3-O-SULFOTRANSFERASE"/>
    <property type="match status" value="1"/>
</dbReference>
<evidence type="ECO:0000256" key="11">
    <source>
        <dbReference type="SAM" id="SignalP"/>
    </source>
</evidence>
<evidence type="ECO:0000256" key="5">
    <source>
        <dbReference type="ARBA" id="ARBA00022968"/>
    </source>
</evidence>
<dbReference type="Pfam" id="PF06990">
    <property type="entry name" value="Gal-3-0_sulfotr"/>
    <property type="match status" value="1"/>
</dbReference>
<dbReference type="AlphaFoldDB" id="A0A9Q1H3B6"/>
<keyword evidence="11" id="KW-0732">Signal</keyword>
<keyword evidence="8" id="KW-0472">Membrane</keyword>
<evidence type="ECO:0000313" key="12">
    <source>
        <dbReference type="EMBL" id="KAJ8031874.1"/>
    </source>
</evidence>
<dbReference type="SUPFAM" id="SSF52540">
    <property type="entry name" value="P-loop containing nucleoside triphosphate hydrolases"/>
    <property type="match status" value="1"/>
</dbReference>
<evidence type="ECO:0000256" key="1">
    <source>
        <dbReference type="ARBA" id="ARBA00004323"/>
    </source>
</evidence>
<evidence type="ECO:0000256" key="8">
    <source>
        <dbReference type="ARBA" id="ARBA00023136"/>
    </source>
</evidence>
<keyword evidence="9" id="KW-0325">Glycoprotein</keyword>
<evidence type="ECO:0000256" key="4">
    <source>
        <dbReference type="ARBA" id="ARBA00022692"/>
    </source>
</evidence>
<feature type="chain" id="PRO_5040368846" evidence="11">
    <location>
        <begin position="27"/>
        <end position="491"/>
    </location>
</feature>
<keyword evidence="7" id="KW-0333">Golgi apparatus</keyword>
<sequence>MRMKARYLVLLLGCCLLLCLVMMLSGRDADGRKPDKASSRGLGDLEFNQNGRKNSKSDTLDGKKTTPGEGHKVLNEPHNHVLEVGADRPRQLEKVVSGGSARERKDNAKEKQHPLPRGKLSEIGSFNSKVRQDCIPRENVTFIKAHKTGSSTVQNIFLRYGEKHNLTFVLPPAGHHLGYPNYFEKRYMLRNERDVYNIFCHHARFSQTIPQVMPPNTLYITIVRDPVKVFESAFIYFKMDYRLGMTNDPKALEKFLKNAESYYQSATNKVHMKNPMLFDLGFSMEDFHSEALIQKAIKTFHKRFRLVMVAEYFEESLILLRDLLCWSTEDVVVFKMNTRKDDSIVPLTEQTKEGIRSWNKGDVMLYEHFNRTIQDRIGEYGRARMAEQVALLRQKTQELYDKCIESDKANKEDGDFKVWQPFGVHINAFVLRTEEKENPLCARMIIPEIQYTKNLRKKQYGIESKPQNPQAHQNDVFKYLGKRKNANFPQA</sequence>
<feature type="signal peptide" evidence="11">
    <location>
        <begin position="1"/>
        <end position="26"/>
    </location>
</feature>
<gene>
    <name evidence="12" type="ORF">HOLleu_25221</name>
</gene>
<dbReference type="PANTHER" id="PTHR14647">
    <property type="entry name" value="GALACTOSE-3-O-SULFOTRANSFERASE"/>
    <property type="match status" value="1"/>
</dbReference>
<dbReference type="Gene3D" id="3.40.50.300">
    <property type="entry name" value="P-loop containing nucleotide triphosphate hydrolases"/>
    <property type="match status" value="1"/>
</dbReference>
<keyword evidence="3" id="KW-0808">Transferase</keyword>
<keyword evidence="13" id="KW-1185">Reference proteome</keyword>
<feature type="region of interest" description="Disordered" evidence="10">
    <location>
        <begin position="28"/>
        <end position="119"/>
    </location>
</feature>
<evidence type="ECO:0000256" key="7">
    <source>
        <dbReference type="ARBA" id="ARBA00023034"/>
    </source>
</evidence>
<comment type="caution">
    <text evidence="12">The sequence shown here is derived from an EMBL/GenBank/DDBJ whole genome shotgun (WGS) entry which is preliminary data.</text>
</comment>
<comment type="similarity">
    <text evidence="2">Belongs to the galactose-3-O-sulfotransferase family.</text>
</comment>
<feature type="compositionally biased region" description="Basic and acidic residues" evidence="10">
    <location>
        <begin position="28"/>
        <end position="38"/>
    </location>
</feature>
<evidence type="ECO:0000256" key="10">
    <source>
        <dbReference type="SAM" id="MobiDB-lite"/>
    </source>
</evidence>
<keyword evidence="6" id="KW-1133">Transmembrane helix</keyword>
<accession>A0A9Q1H3B6</accession>
<comment type="subcellular location">
    <subcellularLocation>
        <location evidence="1">Golgi apparatus membrane</location>
        <topology evidence="1">Single-pass type II membrane protein</topology>
    </subcellularLocation>
</comment>
<keyword evidence="4" id="KW-0812">Transmembrane</keyword>
<name>A0A9Q1H3B6_HOLLE</name>
<evidence type="ECO:0000256" key="3">
    <source>
        <dbReference type="ARBA" id="ARBA00022679"/>
    </source>
</evidence>
<dbReference type="GO" id="GO:0009247">
    <property type="term" value="P:glycolipid biosynthetic process"/>
    <property type="evidence" value="ECO:0007669"/>
    <property type="project" value="InterPro"/>
</dbReference>
<dbReference type="OrthoDB" id="514299at2759"/>
<proteinExistence type="inferred from homology"/>
<dbReference type="InterPro" id="IPR009729">
    <property type="entry name" value="Gal-3-0_sulfotransfrase"/>
</dbReference>
<feature type="compositionally biased region" description="Basic and acidic residues" evidence="10">
    <location>
        <begin position="101"/>
        <end position="113"/>
    </location>
</feature>
<protein>
    <submittedName>
        <fullName evidence="12">Galactosylceramide sulfotransferase</fullName>
    </submittedName>
</protein>